<accession>A0ABT4A6Y6</accession>
<dbReference type="Gene3D" id="3.40.190.290">
    <property type="match status" value="1"/>
</dbReference>
<gene>
    <name evidence="2" type="ORF">OV287_21660</name>
</gene>
<organism evidence="2 3">
    <name type="scientific">Archangium lansingense</name>
    <dbReference type="NCBI Taxonomy" id="2995310"/>
    <lineage>
        <taxon>Bacteria</taxon>
        <taxon>Pseudomonadati</taxon>
        <taxon>Myxococcota</taxon>
        <taxon>Myxococcia</taxon>
        <taxon>Myxococcales</taxon>
        <taxon>Cystobacterineae</taxon>
        <taxon>Archangiaceae</taxon>
        <taxon>Archangium</taxon>
    </lineage>
</organism>
<dbReference type="InterPro" id="IPR005119">
    <property type="entry name" value="LysR_subst-bd"/>
</dbReference>
<evidence type="ECO:0000313" key="2">
    <source>
        <dbReference type="EMBL" id="MCY1077091.1"/>
    </source>
</evidence>
<dbReference type="SUPFAM" id="SSF53850">
    <property type="entry name" value="Periplasmic binding protein-like II"/>
    <property type="match status" value="1"/>
</dbReference>
<protein>
    <submittedName>
        <fullName evidence="2">LysR substrate-binding domain-containing protein</fullName>
    </submittedName>
</protein>
<evidence type="ECO:0000313" key="3">
    <source>
        <dbReference type="Proteomes" id="UP001207654"/>
    </source>
</evidence>
<comment type="caution">
    <text evidence="2">The sequence shown here is derived from an EMBL/GenBank/DDBJ whole genome shotgun (WGS) entry which is preliminary data.</text>
</comment>
<proteinExistence type="predicted"/>
<dbReference type="Pfam" id="PF03466">
    <property type="entry name" value="LysR_substrate"/>
    <property type="match status" value="1"/>
</dbReference>
<dbReference type="EMBL" id="JAPNKA010000001">
    <property type="protein sequence ID" value="MCY1077091.1"/>
    <property type="molecule type" value="Genomic_DNA"/>
</dbReference>
<reference evidence="2 3" key="1">
    <citation type="submission" date="2022-11" db="EMBL/GenBank/DDBJ databases">
        <title>Minimal conservation of predation-associated metabolite biosynthetic gene clusters underscores biosynthetic potential of Myxococcota including descriptions for ten novel species: Archangium lansinium sp. nov., Myxococcus landrumus sp. nov., Nannocystis bai.</title>
        <authorList>
            <person name="Ahearne A."/>
            <person name="Stevens C."/>
            <person name="Phillips K."/>
        </authorList>
    </citation>
    <scope>NUCLEOTIDE SEQUENCE [LARGE SCALE GENOMIC DNA]</scope>
    <source>
        <strain evidence="2 3">MIWBW</strain>
    </source>
</reference>
<sequence length="57" mass="6410">MAPELLSGQLQIVLADFEPPPIPIHVVYPEGRRAHARVRAFVDFTVDRLRSEKSLNG</sequence>
<name>A0ABT4A6Y6_9BACT</name>
<feature type="domain" description="LysR substrate-binding" evidence="1">
    <location>
        <begin position="2"/>
        <end position="49"/>
    </location>
</feature>
<dbReference type="RefSeq" id="WP_267542390.1">
    <property type="nucleotide sequence ID" value="NZ_JAPNKA010000001.1"/>
</dbReference>
<evidence type="ECO:0000259" key="1">
    <source>
        <dbReference type="Pfam" id="PF03466"/>
    </source>
</evidence>
<keyword evidence="3" id="KW-1185">Reference proteome</keyword>
<dbReference type="Proteomes" id="UP001207654">
    <property type="component" value="Unassembled WGS sequence"/>
</dbReference>